<feature type="compositionally biased region" description="Pro residues" evidence="1">
    <location>
        <begin position="31"/>
        <end position="42"/>
    </location>
</feature>
<accession>A0A139AKN0</accession>
<sequence length="73" mass="7792">MLPLRLSPSPLSTRRPPTNTFTEPQPKSIHPSPPPSSHPPPLQAYSPNGSDAYKRGLMNAREAVASEIAGSTC</sequence>
<keyword evidence="3" id="KW-1185">Reference proteome</keyword>
<evidence type="ECO:0000313" key="3">
    <source>
        <dbReference type="Proteomes" id="UP000070544"/>
    </source>
</evidence>
<feature type="region of interest" description="Disordered" evidence="1">
    <location>
        <begin position="1"/>
        <end position="58"/>
    </location>
</feature>
<protein>
    <submittedName>
        <fullName evidence="2">Uncharacterized protein</fullName>
    </submittedName>
</protein>
<reference evidence="2 3" key="1">
    <citation type="journal article" date="2015" name="Genome Biol. Evol.">
        <title>Phylogenomic analyses indicate that early fungi evolved digesting cell walls of algal ancestors of land plants.</title>
        <authorList>
            <person name="Chang Y."/>
            <person name="Wang S."/>
            <person name="Sekimoto S."/>
            <person name="Aerts A.L."/>
            <person name="Choi C."/>
            <person name="Clum A."/>
            <person name="LaButti K.M."/>
            <person name="Lindquist E.A."/>
            <person name="Yee Ngan C."/>
            <person name="Ohm R.A."/>
            <person name="Salamov A.A."/>
            <person name="Grigoriev I.V."/>
            <person name="Spatafora J.W."/>
            <person name="Berbee M.L."/>
        </authorList>
    </citation>
    <scope>NUCLEOTIDE SEQUENCE [LARGE SCALE GENOMIC DNA]</scope>
    <source>
        <strain evidence="2 3">JEL478</strain>
    </source>
</reference>
<dbReference type="Proteomes" id="UP000070544">
    <property type="component" value="Unassembled WGS sequence"/>
</dbReference>
<feature type="compositionally biased region" description="Low complexity" evidence="1">
    <location>
        <begin position="1"/>
        <end position="30"/>
    </location>
</feature>
<proteinExistence type="predicted"/>
<dbReference type="AlphaFoldDB" id="A0A139AKN0"/>
<organism evidence="2 3">
    <name type="scientific">Gonapodya prolifera (strain JEL478)</name>
    <name type="common">Monoblepharis prolifera</name>
    <dbReference type="NCBI Taxonomy" id="1344416"/>
    <lineage>
        <taxon>Eukaryota</taxon>
        <taxon>Fungi</taxon>
        <taxon>Fungi incertae sedis</taxon>
        <taxon>Chytridiomycota</taxon>
        <taxon>Chytridiomycota incertae sedis</taxon>
        <taxon>Monoblepharidomycetes</taxon>
        <taxon>Monoblepharidales</taxon>
        <taxon>Gonapodyaceae</taxon>
        <taxon>Gonapodya</taxon>
    </lineage>
</organism>
<evidence type="ECO:0000313" key="2">
    <source>
        <dbReference type="EMBL" id="KXS16985.1"/>
    </source>
</evidence>
<dbReference type="EMBL" id="KQ965749">
    <property type="protein sequence ID" value="KXS16985.1"/>
    <property type="molecule type" value="Genomic_DNA"/>
</dbReference>
<name>A0A139AKN0_GONPJ</name>
<evidence type="ECO:0000256" key="1">
    <source>
        <dbReference type="SAM" id="MobiDB-lite"/>
    </source>
</evidence>
<gene>
    <name evidence="2" type="ORF">M427DRAFT_55011</name>
</gene>